<keyword evidence="2" id="KW-1003">Cell membrane</keyword>
<evidence type="ECO:0000256" key="1">
    <source>
        <dbReference type="ARBA" id="ARBA00004533"/>
    </source>
</evidence>
<dbReference type="PANTHER" id="PTHR30606">
    <property type="entry name" value="LIPID A BIOSYNTHESIS LAUROYL ACYLTRANSFERASE"/>
    <property type="match status" value="1"/>
</dbReference>
<accession>A0A3B0WJX6</accession>
<proteinExistence type="predicted"/>
<evidence type="ECO:0000256" key="4">
    <source>
        <dbReference type="ARBA" id="ARBA00022679"/>
    </source>
</evidence>
<evidence type="ECO:0000256" key="6">
    <source>
        <dbReference type="ARBA" id="ARBA00023315"/>
    </source>
</evidence>
<sequence>MTKNWQQEKEISNAFWLTLISKIALKLPRWSVRLLLHPITFFFLLTAPKKRQASRHYLTRSLRKKPKIWHIYKHFFWFSSVLLDRIYFFTNKQALFNVSFSNREKVILSLKQNSAQFFISGHYGSSEALKSCYSSQVYTIKPVIKLEHNQAIVNLFKTLNSEFYENVIPYKGLETTFEIYETLKDGISVALLADRPIENAPTLSVNFLGDQILLPEGIFEMILRFPFPTNIFFSQYQGGNRYRVNYIPLSIDKGDTALILAQKFADMLAQQCLNSPYNWFNFYTYWVEPNHNETFAQEGRDRKKK</sequence>
<keyword evidence="3" id="KW-0997">Cell inner membrane</keyword>
<dbReference type="GO" id="GO:0008610">
    <property type="term" value="P:lipid biosynthetic process"/>
    <property type="evidence" value="ECO:0007669"/>
    <property type="project" value="UniProtKB-ARBA"/>
</dbReference>
<reference evidence="7" key="1">
    <citation type="submission" date="2018-06" db="EMBL/GenBank/DDBJ databases">
        <authorList>
            <person name="Zhirakovskaya E."/>
        </authorList>
    </citation>
    <scope>NUCLEOTIDE SEQUENCE</scope>
</reference>
<keyword evidence="4" id="KW-0808">Transferase</keyword>
<dbReference type="PANTHER" id="PTHR30606:SF9">
    <property type="entry name" value="LIPID A BIOSYNTHESIS LAUROYLTRANSFERASE"/>
    <property type="match status" value="1"/>
</dbReference>
<evidence type="ECO:0000256" key="3">
    <source>
        <dbReference type="ARBA" id="ARBA00022519"/>
    </source>
</evidence>
<keyword evidence="5" id="KW-0472">Membrane</keyword>
<dbReference type="Pfam" id="PF03279">
    <property type="entry name" value="Lip_A_acyltrans"/>
    <property type="match status" value="1"/>
</dbReference>
<comment type="subcellular location">
    <subcellularLocation>
        <location evidence="1">Cell inner membrane</location>
    </subcellularLocation>
</comment>
<organism evidence="7">
    <name type="scientific">hydrothermal vent metagenome</name>
    <dbReference type="NCBI Taxonomy" id="652676"/>
    <lineage>
        <taxon>unclassified sequences</taxon>
        <taxon>metagenomes</taxon>
        <taxon>ecological metagenomes</taxon>
    </lineage>
</organism>
<gene>
    <name evidence="7" type="ORF">MNBD_GAMMA03-386</name>
</gene>
<dbReference type="AlphaFoldDB" id="A0A3B0WJX6"/>
<dbReference type="GO" id="GO:0016746">
    <property type="term" value="F:acyltransferase activity"/>
    <property type="evidence" value="ECO:0007669"/>
    <property type="project" value="UniProtKB-KW"/>
</dbReference>
<evidence type="ECO:0008006" key="8">
    <source>
        <dbReference type="Google" id="ProtNLM"/>
    </source>
</evidence>
<protein>
    <recommendedName>
        <fullName evidence="8">Lipid A biosynthesis lauroyl acyltransferase</fullName>
    </recommendedName>
</protein>
<dbReference type="EMBL" id="UOFC01000299">
    <property type="protein sequence ID" value="VAW49719.1"/>
    <property type="molecule type" value="Genomic_DNA"/>
</dbReference>
<keyword evidence="6" id="KW-0012">Acyltransferase</keyword>
<evidence type="ECO:0000256" key="5">
    <source>
        <dbReference type="ARBA" id="ARBA00023136"/>
    </source>
</evidence>
<evidence type="ECO:0000313" key="7">
    <source>
        <dbReference type="EMBL" id="VAW49719.1"/>
    </source>
</evidence>
<dbReference type="GO" id="GO:1901137">
    <property type="term" value="P:carbohydrate derivative biosynthetic process"/>
    <property type="evidence" value="ECO:0007669"/>
    <property type="project" value="UniProtKB-ARBA"/>
</dbReference>
<dbReference type="InterPro" id="IPR004960">
    <property type="entry name" value="LipA_acyltrans"/>
</dbReference>
<dbReference type="GO" id="GO:0005886">
    <property type="term" value="C:plasma membrane"/>
    <property type="evidence" value="ECO:0007669"/>
    <property type="project" value="UniProtKB-SubCell"/>
</dbReference>
<name>A0A3B0WJX6_9ZZZZ</name>
<evidence type="ECO:0000256" key="2">
    <source>
        <dbReference type="ARBA" id="ARBA00022475"/>
    </source>
</evidence>